<keyword evidence="4 6" id="KW-1133">Transmembrane helix</keyword>
<evidence type="ECO:0000256" key="5">
    <source>
        <dbReference type="ARBA" id="ARBA00023136"/>
    </source>
</evidence>
<evidence type="ECO:0000256" key="4">
    <source>
        <dbReference type="ARBA" id="ARBA00022989"/>
    </source>
</evidence>
<evidence type="ECO:0000313" key="8">
    <source>
        <dbReference type="EMBL" id="KUG28148.1"/>
    </source>
</evidence>
<dbReference type="InterPro" id="IPR045062">
    <property type="entry name" value="Cyt_c_biogenesis_CcsA/CcmC"/>
</dbReference>
<reference evidence="8" key="1">
    <citation type="journal article" date="2015" name="Proc. Natl. Acad. Sci. U.S.A.">
        <title>Networks of energetic and metabolic interactions define dynamics in microbial communities.</title>
        <authorList>
            <person name="Embree M."/>
            <person name="Liu J.K."/>
            <person name="Al-Bassam M.M."/>
            <person name="Zengler K."/>
        </authorList>
    </citation>
    <scope>NUCLEOTIDE SEQUENCE</scope>
</reference>
<evidence type="ECO:0000259" key="7">
    <source>
        <dbReference type="Pfam" id="PF01578"/>
    </source>
</evidence>
<feature type="transmembrane region" description="Helical" evidence="6">
    <location>
        <begin position="244"/>
        <end position="266"/>
    </location>
</feature>
<evidence type="ECO:0000256" key="6">
    <source>
        <dbReference type="SAM" id="Phobius"/>
    </source>
</evidence>
<dbReference type="PANTHER" id="PTHR30071:SF1">
    <property type="entry name" value="CYTOCHROME B_B6 PROTEIN-RELATED"/>
    <property type="match status" value="1"/>
</dbReference>
<dbReference type="GO" id="GO:0017004">
    <property type="term" value="P:cytochrome complex assembly"/>
    <property type="evidence" value="ECO:0007669"/>
    <property type="project" value="UniProtKB-KW"/>
</dbReference>
<comment type="subcellular location">
    <subcellularLocation>
        <location evidence="1">Membrane</location>
        <topology evidence="1">Multi-pass membrane protein</topology>
    </subcellularLocation>
</comment>
<feature type="transmembrane region" description="Helical" evidence="6">
    <location>
        <begin position="69"/>
        <end position="87"/>
    </location>
</feature>
<dbReference type="InterPro" id="IPR002541">
    <property type="entry name" value="Cyt_c_assembly"/>
</dbReference>
<gene>
    <name evidence="8" type="ORF">ASZ90_001993</name>
</gene>
<evidence type="ECO:0000256" key="1">
    <source>
        <dbReference type="ARBA" id="ARBA00004141"/>
    </source>
</evidence>
<keyword evidence="3" id="KW-0201">Cytochrome c-type biogenesis</keyword>
<dbReference type="EMBL" id="LNQE01000256">
    <property type="protein sequence ID" value="KUG28148.1"/>
    <property type="molecule type" value="Genomic_DNA"/>
</dbReference>
<feature type="transmembrane region" description="Helical" evidence="6">
    <location>
        <begin position="6"/>
        <end position="24"/>
    </location>
</feature>
<organism evidence="8">
    <name type="scientific">hydrocarbon metagenome</name>
    <dbReference type="NCBI Taxonomy" id="938273"/>
    <lineage>
        <taxon>unclassified sequences</taxon>
        <taxon>metagenomes</taxon>
        <taxon>ecological metagenomes</taxon>
    </lineage>
</organism>
<protein>
    <submittedName>
        <fullName evidence="8">Hemx protein, negative effector of steady-state concentration of glutamyl-trna reductase</fullName>
    </submittedName>
</protein>
<feature type="transmembrane region" description="Helical" evidence="6">
    <location>
        <begin position="183"/>
        <end position="203"/>
    </location>
</feature>
<evidence type="ECO:0000256" key="2">
    <source>
        <dbReference type="ARBA" id="ARBA00022692"/>
    </source>
</evidence>
<dbReference type="PANTHER" id="PTHR30071">
    <property type="entry name" value="HEME EXPORTER PROTEIN C"/>
    <property type="match status" value="1"/>
</dbReference>
<dbReference type="AlphaFoldDB" id="A0A0W8G4P4"/>
<keyword evidence="2 6" id="KW-0812">Transmembrane</keyword>
<feature type="transmembrane region" description="Helical" evidence="6">
    <location>
        <begin position="218"/>
        <end position="237"/>
    </location>
</feature>
<dbReference type="GO" id="GO:0005886">
    <property type="term" value="C:plasma membrane"/>
    <property type="evidence" value="ECO:0007669"/>
    <property type="project" value="TreeGrafter"/>
</dbReference>
<keyword evidence="5 6" id="KW-0472">Membrane</keyword>
<comment type="caution">
    <text evidence="8">The sequence shown here is derived from an EMBL/GenBank/DDBJ whole genome shotgun (WGS) entry which is preliminary data.</text>
</comment>
<name>A0A0W8G4P4_9ZZZZ</name>
<proteinExistence type="predicted"/>
<feature type="domain" description="Cytochrome c assembly protein" evidence="7">
    <location>
        <begin position="72"/>
        <end position="266"/>
    </location>
</feature>
<sequence>MTPDNLLFLSVICLYLSGTVLYLLGVLWHGRTLRRVSYIAAIAGFILHSACLGLSLREEAGTALLRGEFYFSLLAWSLLLIFFFLWWRLRMDFLGLLASPFALILFLSSQAVGGARQLPETLAGLFFGLHIGSLFLSISLLAMACGTGAGYLFLERKIKTKEKLSGFARALPSLSTFDRANQWAVTGGFPLYTIGLVSGFLWAKLTWQRIFSWDPKEVVAIFIWLLFAFLFHQRLFMGWRGRKTAWLAIWVFSLSIVSMLVINFFMPTHHSFAS</sequence>
<feature type="transmembrane region" description="Helical" evidence="6">
    <location>
        <begin position="125"/>
        <end position="154"/>
    </location>
</feature>
<dbReference type="GO" id="GO:0020037">
    <property type="term" value="F:heme binding"/>
    <property type="evidence" value="ECO:0007669"/>
    <property type="project" value="InterPro"/>
</dbReference>
<feature type="transmembrane region" description="Helical" evidence="6">
    <location>
        <begin position="94"/>
        <end position="113"/>
    </location>
</feature>
<dbReference type="Pfam" id="PF01578">
    <property type="entry name" value="Cytochrom_C_asm"/>
    <property type="match status" value="1"/>
</dbReference>
<feature type="transmembrane region" description="Helical" evidence="6">
    <location>
        <begin position="36"/>
        <end position="57"/>
    </location>
</feature>
<evidence type="ECO:0000256" key="3">
    <source>
        <dbReference type="ARBA" id="ARBA00022748"/>
    </source>
</evidence>
<accession>A0A0W8G4P4</accession>